<evidence type="ECO:0000313" key="4">
    <source>
        <dbReference type="Proteomes" id="UP000437736"/>
    </source>
</evidence>
<keyword evidence="4" id="KW-1185">Reference proteome</keyword>
<keyword evidence="2" id="KW-0472">Membrane</keyword>
<proteinExistence type="predicted"/>
<dbReference type="Gene3D" id="3.40.50.1820">
    <property type="entry name" value="alpha/beta hydrolase"/>
    <property type="match status" value="1"/>
</dbReference>
<accession>A0ABW9QSE1</accession>
<dbReference type="InterPro" id="IPR029058">
    <property type="entry name" value="AB_hydrolase_fold"/>
</dbReference>
<evidence type="ECO:0000256" key="1">
    <source>
        <dbReference type="SAM" id="MobiDB-lite"/>
    </source>
</evidence>
<protein>
    <recommendedName>
        <fullName evidence="5">Esterase</fullName>
    </recommendedName>
</protein>
<sequence length="495" mass="53384">MAKPRSRWQSRSTEPETHTQRDPRPRPPFRGRRAKRRRSGAPRHPVARRWTEAAADWPGSALLLLVVGLVGSLAFSGVLDGVVVDRGPALWAVVAVSGAGALLGLATRPPDWWRRRAPWVAAATTVVVVLAWAWLRSSGLTGNTPYPASFLVLAWLALFALGSGLTGLHTGPQALRTTRILAGPAAVLGVFLVINAFYGYWPTVGTLLGHPLPGQVSGHRFAAALRQRKPTTATGELGPVSIPGTAVGFQAARAYLWIPPDWSRVRHADLPVIVTLTGIPGTALDWARAGGALAASSTWAASHGGLAPPVLMLNQNGLADHDTECLDSREGAAYSYLTQVVPHYITHVLGIRHVSDRWGLVGFSEGGTCSLMLSLTDHRLFGRFVDIAGDAAPDFGPGGRLTLKVLYHGNRALERAHTPRLLLAHHRYPSLQGWFAAGLQDRGHRVLEPKLAADAARAGIRVSTYWAPGHHTWTFARIAFEHLYPSFVRSLLAGR</sequence>
<feature type="transmembrane region" description="Helical" evidence="2">
    <location>
        <begin position="147"/>
        <end position="168"/>
    </location>
</feature>
<evidence type="ECO:0008006" key="5">
    <source>
        <dbReference type="Google" id="ProtNLM"/>
    </source>
</evidence>
<dbReference type="PANTHER" id="PTHR48098">
    <property type="entry name" value="ENTEROCHELIN ESTERASE-RELATED"/>
    <property type="match status" value="1"/>
</dbReference>
<name>A0ABW9QSE1_9ACTN</name>
<dbReference type="Proteomes" id="UP000437736">
    <property type="component" value="Unassembled WGS sequence"/>
</dbReference>
<feature type="region of interest" description="Disordered" evidence="1">
    <location>
        <begin position="1"/>
        <end position="47"/>
    </location>
</feature>
<feature type="transmembrane region" description="Helical" evidence="2">
    <location>
        <begin position="88"/>
        <end position="105"/>
    </location>
</feature>
<comment type="caution">
    <text evidence="3">The sequence shown here is derived from an EMBL/GenBank/DDBJ whole genome shotgun (WGS) entry which is preliminary data.</text>
</comment>
<dbReference type="EMBL" id="WJHE01000336">
    <property type="protein sequence ID" value="MST32587.1"/>
    <property type="molecule type" value="Genomic_DNA"/>
</dbReference>
<dbReference type="SUPFAM" id="SSF53474">
    <property type="entry name" value="alpha/beta-Hydrolases"/>
    <property type="match status" value="1"/>
</dbReference>
<feature type="transmembrane region" description="Helical" evidence="2">
    <location>
        <begin position="57"/>
        <end position="76"/>
    </location>
</feature>
<evidence type="ECO:0000256" key="2">
    <source>
        <dbReference type="SAM" id="Phobius"/>
    </source>
</evidence>
<gene>
    <name evidence="3" type="ORF">GHK86_07605</name>
</gene>
<feature type="transmembrane region" description="Helical" evidence="2">
    <location>
        <begin position="180"/>
        <end position="201"/>
    </location>
</feature>
<feature type="compositionally biased region" description="Basic and acidic residues" evidence="1">
    <location>
        <begin position="13"/>
        <end position="25"/>
    </location>
</feature>
<dbReference type="PANTHER" id="PTHR48098:SF1">
    <property type="entry name" value="DIACYLGLYCEROL ACYLTRANSFERASE_MYCOLYLTRANSFERASE AG85A"/>
    <property type="match status" value="1"/>
</dbReference>
<dbReference type="InterPro" id="IPR050583">
    <property type="entry name" value="Mycobacterial_A85_antigen"/>
</dbReference>
<evidence type="ECO:0000313" key="3">
    <source>
        <dbReference type="EMBL" id="MST32587.1"/>
    </source>
</evidence>
<feature type="transmembrane region" description="Helical" evidence="2">
    <location>
        <begin position="117"/>
        <end position="135"/>
    </location>
</feature>
<feature type="compositionally biased region" description="Basic residues" evidence="1">
    <location>
        <begin position="27"/>
        <end position="47"/>
    </location>
</feature>
<organism evidence="3 4">
    <name type="scientific">Acidiferrimicrobium australe</name>
    <dbReference type="NCBI Taxonomy" id="2664430"/>
    <lineage>
        <taxon>Bacteria</taxon>
        <taxon>Bacillati</taxon>
        <taxon>Actinomycetota</taxon>
        <taxon>Acidimicrobiia</taxon>
        <taxon>Acidimicrobiales</taxon>
        <taxon>Acidimicrobiaceae</taxon>
        <taxon>Acidiferrimicrobium</taxon>
    </lineage>
</organism>
<reference evidence="3 4" key="1">
    <citation type="submission" date="2019-11" db="EMBL/GenBank/DDBJ databases">
        <title>Acidiferrimicrobium australis gen. nov., sp. nov., an acidophilic and obligately heterotrophic, member of the Actinobacteria that catalyses dissimilatory oxido- reduction of iron isolated from metal-rich acidic water in Chile.</title>
        <authorList>
            <person name="Gonzalez D."/>
            <person name="Huber K."/>
            <person name="Hedrich S."/>
            <person name="Rojas-Villalobos C."/>
            <person name="Quatrini R."/>
            <person name="Dinamarca M.A."/>
            <person name="Schwarz A."/>
            <person name="Canales C."/>
            <person name="Nancucheo I."/>
        </authorList>
    </citation>
    <scope>NUCLEOTIDE SEQUENCE [LARGE SCALE GENOMIC DNA]</scope>
    <source>
        <strain evidence="3 4">USS-CCA1</strain>
    </source>
</reference>
<keyword evidence="2" id="KW-0812">Transmembrane</keyword>
<keyword evidence="2" id="KW-1133">Transmembrane helix</keyword>